<dbReference type="InterPro" id="IPR023569">
    <property type="entry name" value="Prokineticin_domain"/>
</dbReference>
<evidence type="ECO:0000256" key="1">
    <source>
        <dbReference type="ARBA" id="ARBA00004613"/>
    </source>
</evidence>
<feature type="signal peptide" evidence="4">
    <location>
        <begin position="1"/>
        <end position="20"/>
    </location>
</feature>
<evidence type="ECO:0000256" key="3">
    <source>
        <dbReference type="ARBA" id="ARBA00023157"/>
    </source>
</evidence>
<dbReference type="GO" id="GO:0005576">
    <property type="term" value="C:extracellular region"/>
    <property type="evidence" value="ECO:0007669"/>
    <property type="project" value="UniProtKB-SubCell"/>
</dbReference>
<sequence>MKILLVIFLCSALFLQGVFCADLGSCNKPEDCGPGECCTIGMQRYSIPQCRKMGQEGSFCRQGNQPSDRVLYYPTEYVEMKGVYTMFCPCKLGLQCKGAKCSKP</sequence>
<reference evidence="6" key="2">
    <citation type="submission" date="2019-05" db="EMBL/GenBank/DDBJ databases">
        <title>Unravelling the molecular evolution of spider venoms.</title>
        <authorList>
            <person name="Pineda S."/>
        </authorList>
    </citation>
    <scope>NUCLEOTIDE SEQUENCE</scope>
</reference>
<dbReference type="AlphaFoldDB" id="A0A4Q8K2K5"/>
<organism evidence="6">
    <name type="scientific">Liphistius thaleban</name>
    <dbReference type="NCBI Taxonomy" id="1905330"/>
    <lineage>
        <taxon>Eukaryota</taxon>
        <taxon>Metazoa</taxon>
        <taxon>Ecdysozoa</taxon>
        <taxon>Arthropoda</taxon>
        <taxon>Chelicerata</taxon>
        <taxon>Arachnida</taxon>
        <taxon>Araneae</taxon>
        <taxon>Mesothelae</taxon>
        <taxon>Liphistiidae</taxon>
        <taxon>Liphistius</taxon>
    </lineage>
</organism>
<keyword evidence="2" id="KW-0964">Secreted</keyword>
<evidence type="ECO:0000313" key="7">
    <source>
        <dbReference type="EMBL" id="SNX33654.1"/>
    </source>
</evidence>
<feature type="chain" id="PRO_5033444276" evidence="4">
    <location>
        <begin position="21"/>
        <end position="104"/>
    </location>
</feature>
<comment type="subcellular location">
    <subcellularLocation>
        <location evidence="1">Secreted</location>
    </subcellularLocation>
</comment>
<dbReference type="EMBL" id="HAHM01000009">
    <property type="protein sequence ID" value="SNX32752.1"/>
    <property type="molecule type" value="Transcribed_RNA"/>
</dbReference>
<accession>A0A4Q8K2K5</accession>
<evidence type="ECO:0000259" key="5">
    <source>
        <dbReference type="Pfam" id="PF06607"/>
    </source>
</evidence>
<dbReference type="EMBL" id="HAHN01000147">
    <property type="protein sequence ID" value="SNX34000.1"/>
    <property type="molecule type" value="Transcribed_RNA"/>
</dbReference>
<feature type="domain" description="Prokineticin" evidence="5">
    <location>
        <begin position="19"/>
        <end position="98"/>
    </location>
</feature>
<name>A0A4Q8K2K5_9ARAC</name>
<evidence type="ECO:0000256" key="4">
    <source>
        <dbReference type="SAM" id="SignalP"/>
    </source>
</evidence>
<dbReference type="Gene3D" id="2.10.80.10">
    <property type="entry name" value="Lipase, subunit A"/>
    <property type="match status" value="1"/>
</dbReference>
<evidence type="ECO:0000313" key="6">
    <source>
        <dbReference type="EMBL" id="SNX32752.1"/>
    </source>
</evidence>
<keyword evidence="4" id="KW-0732">Signal</keyword>
<protein>
    <submittedName>
        <fullName evidence="7">U53-Liphistoxin-Lth1b_1</fullName>
    </submittedName>
    <submittedName>
        <fullName evidence="6">U65-Liphistoxin-Lth1a_1</fullName>
    </submittedName>
</protein>
<keyword evidence="3" id="KW-1015">Disulfide bond</keyword>
<evidence type="ECO:0000256" key="2">
    <source>
        <dbReference type="ARBA" id="ARBA00022525"/>
    </source>
</evidence>
<proteinExistence type="predicted"/>
<dbReference type="Pfam" id="PF06607">
    <property type="entry name" value="Prokineticin"/>
    <property type="match status" value="1"/>
</dbReference>
<dbReference type="EMBL" id="HAHN01000108">
    <property type="protein sequence ID" value="SNX33654.1"/>
    <property type="molecule type" value="Transcribed_RNA"/>
</dbReference>
<reference evidence="6" key="1">
    <citation type="submission" date="2017-05" db="EMBL/GenBank/DDBJ databases">
        <authorList>
            <person name="QRISCLOUD D."/>
        </authorList>
    </citation>
    <scope>NUCLEOTIDE SEQUENCE</scope>
</reference>